<organism evidence="2 3">
    <name type="scientific">Sphagnum troendelagicum</name>
    <dbReference type="NCBI Taxonomy" id="128251"/>
    <lineage>
        <taxon>Eukaryota</taxon>
        <taxon>Viridiplantae</taxon>
        <taxon>Streptophyta</taxon>
        <taxon>Embryophyta</taxon>
        <taxon>Bryophyta</taxon>
        <taxon>Sphagnophytina</taxon>
        <taxon>Sphagnopsida</taxon>
        <taxon>Sphagnales</taxon>
        <taxon>Sphagnaceae</taxon>
        <taxon>Sphagnum</taxon>
    </lineage>
</organism>
<proteinExistence type="predicted"/>
<dbReference type="InterPro" id="IPR013154">
    <property type="entry name" value="ADH-like_N"/>
</dbReference>
<accession>A0ABP0UC03</accession>
<gene>
    <name evidence="2" type="ORF">CSSPTR1EN2_LOCUS14020</name>
</gene>
<dbReference type="EMBL" id="OZ019895">
    <property type="protein sequence ID" value="CAK9218509.1"/>
    <property type="molecule type" value="Genomic_DNA"/>
</dbReference>
<name>A0ABP0UC03_9BRYO</name>
<dbReference type="PANTHER" id="PTHR44013:SF1">
    <property type="entry name" value="ZINC-TYPE ALCOHOL DEHYDROGENASE-LIKE PROTEIN C16A3.02C"/>
    <property type="match status" value="1"/>
</dbReference>
<evidence type="ECO:0000259" key="1">
    <source>
        <dbReference type="SMART" id="SM00829"/>
    </source>
</evidence>
<keyword evidence="3" id="KW-1185">Reference proteome</keyword>
<dbReference type="InterPro" id="IPR036291">
    <property type="entry name" value="NAD(P)-bd_dom_sf"/>
</dbReference>
<dbReference type="SUPFAM" id="SSF51735">
    <property type="entry name" value="NAD(P)-binding Rossmann-fold domains"/>
    <property type="match status" value="1"/>
</dbReference>
<dbReference type="SMART" id="SM00829">
    <property type="entry name" value="PKS_ER"/>
    <property type="match status" value="1"/>
</dbReference>
<sequence>MAKTMQVVQYSTFGGGAAALQHAEVPVPTPGKEQVLVKVEAAGVNPVDWKIQQGVFRPIGPAKMPCIPGIDIAGEVVGLGPGVTSFKVGDKVVALLELLKGGSLAEYAVASIKTTAKRPDEISATDAAPLGVGGTTALQTIRDSAGIKFDGSNQVTKNVLITAASGGVGTYAVQLAKLAGVHVTATCGARNIDLVKSLGADEVLDYKTPEGKNLQSPSGKKYDVVLNYSLQPFSSFKPQLAPQGKVIDISGSPKLFLTKAIQIVTCQKQRLVPFFMATNGDDLQFVTNLVKEGKLKTIIDSTYPLSKAEDAWVRCIEGRATGRIVVTMV</sequence>
<dbReference type="CDD" id="cd08267">
    <property type="entry name" value="MDR1"/>
    <property type="match status" value="1"/>
</dbReference>
<dbReference type="InterPro" id="IPR020843">
    <property type="entry name" value="ER"/>
</dbReference>
<dbReference type="SUPFAM" id="SSF50129">
    <property type="entry name" value="GroES-like"/>
    <property type="match status" value="1"/>
</dbReference>
<evidence type="ECO:0000313" key="3">
    <source>
        <dbReference type="Proteomes" id="UP001497512"/>
    </source>
</evidence>
<dbReference type="Proteomes" id="UP001497512">
    <property type="component" value="Chromosome 3"/>
</dbReference>
<protein>
    <recommendedName>
        <fullName evidence="1">Enoyl reductase (ER) domain-containing protein</fullName>
    </recommendedName>
</protein>
<dbReference type="Pfam" id="PF13602">
    <property type="entry name" value="ADH_zinc_N_2"/>
    <property type="match status" value="1"/>
</dbReference>
<reference evidence="2" key="1">
    <citation type="submission" date="2024-02" db="EMBL/GenBank/DDBJ databases">
        <authorList>
            <consortium name="ELIXIR-Norway"/>
            <consortium name="Elixir Norway"/>
        </authorList>
    </citation>
    <scope>NUCLEOTIDE SEQUENCE</scope>
</reference>
<dbReference type="PANTHER" id="PTHR44013">
    <property type="entry name" value="ZINC-TYPE ALCOHOL DEHYDROGENASE-LIKE PROTEIN C16A3.02C"/>
    <property type="match status" value="1"/>
</dbReference>
<dbReference type="Gene3D" id="3.90.180.10">
    <property type="entry name" value="Medium-chain alcohol dehydrogenases, catalytic domain"/>
    <property type="match status" value="1"/>
</dbReference>
<evidence type="ECO:0000313" key="2">
    <source>
        <dbReference type="EMBL" id="CAK9218509.1"/>
    </source>
</evidence>
<dbReference type="Gene3D" id="3.40.50.720">
    <property type="entry name" value="NAD(P)-binding Rossmann-like Domain"/>
    <property type="match status" value="1"/>
</dbReference>
<dbReference type="InterPro" id="IPR052733">
    <property type="entry name" value="Chloroplast_QOR"/>
</dbReference>
<feature type="domain" description="Enoyl reductase (ER)" evidence="1">
    <location>
        <begin position="15"/>
        <end position="326"/>
    </location>
</feature>
<dbReference type="InterPro" id="IPR011032">
    <property type="entry name" value="GroES-like_sf"/>
</dbReference>
<dbReference type="Pfam" id="PF08240">
    <property type="entry name" value="ADH_N"/>
    <property type="match status" value="1"/>
</dbReference>